<sequence>MLLRGVALLAGCYIIGQIIGESLGHYLGINNNVGGVGFAMLLLIIAQNELEKRDLFHVEMGEGVMFWSKMYIPVIVAMSSIQNVRVAFNNGFLALLAGILPVAICLIFMPILSKSKNN</sequence>
<comment type="caution">
    <text evidence="2">The sequence shown here is derived from an EMBL/GenBank/DDBJ whole genome shotgun (WGS) entry which is preliminary data.</text>
</comment>
<dbReference type="Pfam" id="PF03817">
    <property type="entry name" value="MadL"/>
    <property type="match status" value="1"/>
</dbReference>
<proteinExistence type="predicted"/>
<keyword evidence="1" id="KW-0472">Membrane</keyword>
<protein>
    <submittedName>
        <fullName evidence="2">Malonate transporter subunit MadL</fullName>
    </submittedName>
</protein>
<evidence type="ECO:0000313" key="3">
    <source>
        <dbReference type="Proteomes" id="UP001598114"/>
    </source>
</evidence>
<keyword evidence="1" id="KW-1133">Transmembrane helix</keyword>
<dbReference type="NCBIfam" id="TIGR00807">
    <property type="entry name" value="malonate_madL"/>
    <property type="match status" value="1"/>
</dbReference>
<gene>
    <name evidence="2" type="primary">madL</name>
    <name evidence="2" type="ORF">SKC38_10195</name>
</gene>
<evidence type="ECO:0000256" key="1">
    <source>
        <dbReference type="SAM" id="Phobius"/>
    </source>
</evidence>
<dbReference type="RefSeq" id="WP_377977043.1">
    <property type="nucleotide sequence ID" value="NZ_JBBKYA010000005.1"/>
</dbReference>
<dbReference type="Proteomes" id="UP001598114">
    <property type="component" value="Unassembled WGS sequence"/>
</dbReference>
<reference evidence="2 3" key="1">
    <citation type="submission" date="2024-03" db="EMBL/GenBank/DDBJ databases">
        <title>Aquirufa genome sequencing.</title>
        <authorList>
            <person name="Pitt A."/>
            <person name="Hahn M.W."/>
        </authorList>
    </citation>
    <scope>NUCLEOTIDE SEQUENCE [LARGE SCALE GENOMIC DNA]</scope>
    <source>
        <strain evidence="2 3">PLAD-142S6K</strain>
    </source>
</reference>
<organism evidence="2 3">
    <name type="scientific">Aquirufa echingensis</name>
    <dbReference type="NCBI Taxonomy" id="3096516"/>
    <lineage>
        <taxon>Bacteria</taxon>
        <taxon>Pseudomonadati</taxon>
        <taxon>Bacteroidota</taxon>
        <taxon>Cytophagia</taxon>
        <taxon>Cytophagales</taxon>
        <taxon>Flectobacillaceae</taxon>
        <taxon>Aquirufa</taxon>
    </lineage>
</organism>
<feature type="transmembrane region" description="Helical" evidence="1">
    <location>
        <begin position="26"/>
        <end position="45"/>
    </location>
</feature>
<dbReference type="InterPro" id="IPR004690">
    <property type="entry name" value="Maln_transptMadL"/>
</dbReference>
<dbReference type="EMBL" id="JBBKYA010000005">
    <property type="protein sequence ID" value="MFD3276597.1"/>
    <property type="molecule type" value="Genomic_DNA"/>
</dbReference>
<keyword evidence="3" id="KW-1185">Reference proteome</keyword>
<keyword evidence="1" id="KW-0812">Transmembrane</keyword>
<name>A0ABW6D3K9_9BACT</name>
<accession>A0ABW6D3K9</accession>
<feature type="transmembrane region" description="Helical" evidence="1">
    <location>
        <begin position="92"/>
        <end position="112"/>
    </location>
</feature>
<evidence type="ECO:0000313" key="2">
    <source>
        <dbReference type="EMBL" id="MFD3276597.1"/>
    </source>
</evidence>